<name>A0A9W6XDN9_9STRA</name>
<evidence type="ECO:0000313" key="2">
    <source>
        <dbReference type="Proteomes" id="UP001165121"/>
    </source>
</evidence>
<comment type="caution">
    <text evidence="1">The sequence shown here is derived from an EMBL/GenBank/DDBJ whole genome shotgun (WGS) entry which is preliminary data.</text>
</comment>
<keyword evidence="2" id="KW-1185">Reference proteome</keyword>
<gene>
    <name evidence="1" type="ORF">Pfra01_000990300</name>
</gene>
<accession>A0A9W6XDN9</accession>
<evidence type="ECO:0000313" key="1">
    <source>
        <dbReference type="EMBL" id="GMF36410.1"/>
    </source>
</evidence>
<sequence>MLLRSTSAFRELFTCQRPELSCRGGRAVKQLAFKLLISYLEMGTSVSASVLTGPALSVSTVQDWYCPLNVDATRSAQSHLSSWRACSSAVSRRSRVQPPPKPLVDTDRAQLVEVVAPLDSLTVWRRVSSKMRHQFRGHEIPTATPAKDAATGLQLVHKPVRATRPLPTA</sequence>
<proteinExistence type="predicted"/>
<dbReference type="Proteomes" id="UP001165121">
    <property type="component" value="Unassembled WGS sequence"/>
</dbReference>
<reference evidence="1" key="1">
    <citation type="submission" date="2023-04" db="EMBL/GenBank/DDBJ databases">
        <title>Phytophthora fragariaefolia NBRC 109709.</title>
        <authorList>
            <person name="Ichikawa N."/>
            <person name="Sato H."/>
            <person name="Tonouchi N."/>
        </authorList>
    </citation>
    <scope>NUCLEOTIDE SEQUENCE</scope>
    <source>
        <strain evidence="1">NBRC 109709</strain>
    </source>
</reference>
<dbReference type="AlphaFoldDB" id="A0A9W6XDN9"/>
<organism evidence="1 2">
    <name type="scientific">Phytophthora fragariaefolia</name>
    <dbReference type="NCBI Taxonomy" id="1490495"/>
    <lineage>
        <taxon>Eukaryota</taxon>
        <taxon>Sar</taxon>
        <taxon>Stramenopiles</taxon>
        <taxon>Oomycota</taxon>
        <taxon>Peronosporomycetes</taxon>
        <taxon>Peronosporales</taxon>
        <taxon>Peronosporaceae</taxon>
        <taxon>Phytophthora</taxon>
    </lineage>
</organism>
<dbReference type="EMBL" id="BSXT01000946">
    <property type="protein sequence ID" value="GMF36410.1"/>
    <property type="molecule type" value="Genomic_DNA"/>
</dbReference>
<protein>
    <submittedName>
        <fullName evidence="1">Unnamed protein product</fullName>
    </submittedName>
</protein>